<accession>A0A8J2L5P3</accession>
<evidence type="ECO:0000313" key="1">
    <source>
        <dbReference type="EMBL" id="CAG7816033.1"/>
    </source>
</evidence>
<reference evidence="1" key="1">
    <citation type="submission" date="2021-06" db="EMBL/GenBank/DDBJ databases">
        <authorList>
            <person name="Hodson N. C."/>
            <person name="Mongue J. A."/>
            <person name="Jaron S. K."/>
        </authorList>
    </citation>
    <scope>NUCLEOTIDE SEQUENCE</scope>
</reference>
<sequence length="115" mass="13110">MQLWLDKLQNWLLDNSLIISTQKTNHYQTTLDEITDSKKSGRQPHSDTLDDTEACIVSPRRTAEIVCAVINKMFPPPTDLNSGVAAKLLQLQNRSTRLVVPIFQFLIKKLDSIQF</sequence>
<comment type="caution">
    <text evidence="1">The sequence shown here is derived from an EMBL/GenBank/DDBJ whole genome shotgun (WGS) entry which is preliminary data.</text>
</comment>
<dbReference type="Proteomes" id="UP000708208">
    <property type="component" value="Unassembled WGS sequence"/>
</dbReference>
<organism evidence="1 2">
    <name type="scientific">Allacma fusca</name>
    <dbReference type="NCBI Taxonomy" id="39272"/>
    <lineage>
        <taxon>Eukaryota</taxon>
        <taxon>Metazoa</taxon>
        <taxon>Ecdysozoa</taxon>
        <taxon>Arthropoda</taxon>
        <taxon>Hexapoda</taxon>
        <taxon>Collembola</taxon>
        <taxon>Symphypleona</taxon>
        <taxon>Sminthuridae</taxon>
        <taxon>Allacma</taxon>
    </lineage>
</organism>
<evidence type="ECO:0000313" key="2">
    <source>
        <dbReference type="Proteomes" id="UP000708208"/>
    </source>
</evidence>
<keyword evidence="2" id="KW-1185">Reference proteome</keyword>
<protein>
    <submittedName>
        <fullName evidence="1">Uncharacterized protein</fullName>
    </submittedName>
</protein>
<gene>
    <name evidence="1" type="ORF">AFUS01_LOCUS26670</name>
</gene>
<dbReference type="AlphaFoldDB" id="A0A8J2L5P3"/>
<dbReference type="EMBL" id="CAJVCH010359094">
    <property type="protein sequence ID" value="CAG7816033.1"/>
    <property type="molecule type" value="Genomic_DNA"/>
</dbReference>
<proteinExistence type="predicted"/>
<name>A0A8J2L5P3_9HEXA</name>